<evidence type="ECO:0008006" key="13">
    <source>
        <dbReference type="Google" id="ProtNLM"/>
    </source>
</evidence>
<dbReference type="Pfam" id="PF10510">
    <property type="entry name" value="PIG-S"/>
    <property type="match status" value="1"/>
</dbReference>
<dbReference type="Proteomes" id="UP000410492">
    <property type="component" value="Unassembled WGS sequence"/>
</dbReference>
<evidence type="ECO:0000256" key="9">
    <source>
        <dbReference type="ARBA" id="ARBA00023180"/>
    </source>
</evidence>
<dbReference type="InterPro" id="IPR019540">
    <property type="entry name" value="PtdIno-glycan_biosynth_class_S"/>
</dbReference>
<feature type="transmembrane region" description="Helical" evidence="10">
    <location>
        <begin position="342"/>
        <end position="363"/>
    </location>
</feature>
<feature type="transmembrane region" description="Helical" evidence="10">
    <location>
        <begin position="20"/>
        <end position="40"/>
    </location>
</feature>
<keyword evidence="4" id="KW-0337">GPI-anchor biosynthesis</keyword>
<evidence type="ECO:0000256" key="6">
    <source>
        <dbReference type="ARBA" id="ARBA00022824"/>
    </source>
</evidence>
<dbReference type="UniPathway" id="UPA00196"/>
<dbReference type="GO" id="GO:0042765">
    <property type="term" value="C:GPI-anchor transamidase complex"/>
    <property type="evidence" value="ECO:0007669"/>
    <property type="project" value="InterPro"/>
</dbReference>
<comment type="similarity">
    <text evidence="3">Belongs to the PIGS family.</text>
</comment>
<keyword evidence="7 10" id="KW-1133">Transmembrane helix</keyword>
<keyword evidence="6" id="KW-0256">Endoplasmic reticulum</keyword>
<organism evidence="11 12">
    <name type="scientific">Callosobruchus maculatus</name>
    <name type="common">Southern cowpea weevil</name>
    <name type="synonym">Pulse bruchid</name>
    <dbReference type="NCBI Taxonomy" id="64391"/>
    <lineage>
        <taxon>Eukaryota</taxon>
        <taxon>Metazoa</taxon>
        <taxon>Ecdysozoa</taxon>
        <taxon>Arthropoda</taxon>
        <taxon>Hexapoda</taxon>
        <taxon>Insecta</taxon>
        <taxon>Pterygota</taxon>
        <taxon>Neoptera</taxon>
        <taxon>Endopterygota</taxon>
        <taxon>Coleoptera</taxon>
        <taxon>Polyphaga</taxon>
        <taxon>Cucujiformia</taxon>
        <taxon>Chrysomeloidea</taxon>
        <taxon>Chrysomelidae</taxon>
        <taxon>Bruchinae</taxon>
        <taxon>Bruchini</taxon>
        <taxon>Callosobruchus</taxon>
    </lineage>
</organism>
<accession>A0A653CQK4</accession>
<evidence type="ECO:0000256" key="7">
    <source>
        <dbReference type="ARBA" id="ARBA00022989"/>
    </source>
</evidence>
<keyword evidence="5 10" id="KW-0812">Transmembrane</keyword>
<dbReference type="OrthoDB" id="28748at2759"/>
<evidence type="ECO:0000256" key="8">
    <source>
        <dbReference type="ARBA" id="ARBA00023136"/>
    </source>
</evidence>
<dbReference type="PANTHER" id="PTHR21072:SF13">
    <property type="entry name" value="GPI TRANSAMIDASE COMPONENT PIG-S"/>
    <property type="match status" value="1"/>
</dbReference>
<evidence type="ECO:0000313" key="12">
    <source>
        <dbReference type="Proteomes" id="UP000410492"/>
    </source>
</evidence>
<evidence type="ECO:0000313" key="11">
    <source>
        <dbReference type="EMBL" id="VEN50195.1"/>
    </source>
</evidence>
<sequence>MCSSSNDKNKKETVSVDYVIFNILIYFLVIVVVGIPIWWYTTRVYRAHLPLDEILETATPDASNETFGLPLSLEYDILITLVNPEPEHLNIILDGEELTMYYQSFLNQISSVNQFVFKSQWLFYTDLSLTPIKVDDHYVLTEKQLPHIITPLETKLWSHLSARPTVNFLVYFAPCGKPVVIYNDQNEKSQPTAFVSPRWGGILVMNPDKSACESKTFKPNKNYIISTFVTQLINLFKIKSLKEGDIELFKVERIKKMIQSTHRTLKSLAQLLTEISRIVISDEVGQKISVAVDNVKLAEEYLRKGEIEESLEHSKIAFFTSEAAFSDASLLALLYFPEDQKYAVYIPLFLPIMIPVFMSLTTVKNWFKNRGTRTDP</sequence>
<gene>
    <name evidence="11" type="ORF">CALMAC_LOCUS11044</name>
</gene>
<keyword evidence="9" id="KW-0325">Glycoprotein</keyword>
<comment type="pathway">
    <text evidence="2">Glycolipid biosynthesis; glycosylphosphatidylinositol-anchor biosynthesis.</text>
</comment>
<keyword evidence="12" id="KW-1185">Reference proteome</keyword>
<evidence type="ECO:0000256" key="3">
    <source>
        <dbReference type="ARBA" id="ARBA00005316"/>
    </source>
</evidence>
<protein>
    <recommendedName>
        <fullName evidence="13">GPI transamidase component PIG-S</fullName>
    </recommendedName>
</protein>
<keyword evidence="8 10" id="KW-0472">Membrane</keyword>
<proteinExistence type="inferred from homology"/>
<reference evidence="11 12" key="1">
    <citation type="submission" date="2019-01" db="EMBL/GenBank/DDBJ databases">
        <authorList>
            <person name="Sayadi A."/>
        </authorList>
    </citation>
    <scope>NUCLEOTIDE SEQUENCE [LARGE SCALE GENOMIC DNA]</scope>
</reference>
<comment type="subcellular location">
    <subcellularLocation>
        <location evidence="1">Endoplasmic reticulum membrane</location>
        <topology evidence="1">Multi-pass membrane protein</topology>
    </subcellularLocation>
</comment>
<dbReference type="GO" id="GO:0006506">
    <property type="term" value="P:GPI anchor biosynthetic process"/>
    <property type="evidence" value="ECO:0007669"/>
    <property type="project" value="UniProtKB-UniPathway"/>
</dbReference>
<evidence type="ECO:0000256" key="4">
    <source>
        <dbReference type="ARBA" id="ARBA00022502"/>
    </source>
</evidence>
<name>A0A653CQK4_CALMS</name>
<evidence type="ECO:0000256" key="5">
    <source>
        <dbReference type="ARBA" id="ARBA00022692"/>
    </source>
</evidence>
<dbReference type="PANTHER" id="PTHR21072">
    <property type="entry name" value="GPI TRANSAMIDASE COMPONENT PIG-S"/>
    <property type="match status" value="1"/>
</dbReference>
<dbReference type="GO" id="GO:0016255">
    <property type="term" value="P:attachment of GPI anchor to protein"/>
    <property type="evidence" value="ECO:0007669"/>
    <property type="project" value="InterPro"/>
</dbReference>
<dbReference type="EMBL" id="CAACVG010008533">
    <property type="protein sequence ID" value="VEN50195.1"/>
    <property type="molecule type" value="Genomic_DNA"/>
</dbReference>
<evidence type="ECO:0000256" key="10">
    <source>
        <dbReference type="SAM" id="Phobius"/>
    </source>
</evidence>
<evidence type="ECO:0000256" key="1">
    <source>
        <dbReference type="ARBA" id="ARBA00004477"/>
    </source>
</evidence>
<evidence type="ECO:0000256" key="2">
    <source>
        <dbReference type="ARBA" id="ARBA00004687"/>
    </source>
</evidence>
<dbReference type="AlphaFoldDB" id="A0A653CQK4"/>